<protein>
    <submittedName>
        <fullName evidence="1">WbqC-like protein</fullName>
    </submittedName>
</protein>
<dbReference type="eggNOG" id="COG0224">
    <property type="taxonomic scope" value="Bacteria"/>
</dbReference>
<dbReference type="KEGG" id="mrh:MycrhN_0305"/>
<dbReference type="AlphaFoldDB" id="G8RIW0"/>
<dbReference type="Proteomes" id="UP000005442">
    <property type="component" value="Chromosome"/>
</dbReference>
<dbReference type="PATRIC" id="fig|710685.3.peg.312"/>
<dbReference type="STRING" id="710685.MycrhN_0305"/>
<name>G8RIW0_MYCRN</name>
<dbReference type="HOGENOM" id="CLU_079350_0_0_11"/>
<organism evidence="1 2">
    <name type="scientific">Mycolicibacterium rhodesiae (strain NBB3)</name>
    <name type="common">Mycobacterium rhodesiae</name>
    <dbReference type="NCBI Taxonomy" id="710685"/>
    <lineage>
        <taxon>Bacteria</taxon>
        <taxon>Bacillati</taxon>
        <taxon>Actinomycetota</taxon>
        <taxon>Actinomycetes</taxon>
        <taxon>Mycobacteriales</taxon>
        <taxon>Mycobacteriaceae</taxon>
        <taxon>Mycolicibacterium</taxon>
    </lineage>
</organism>
<dbReference type="EMBL" id="CP003169">
    <property type="protein sequence ID" value="AEV70948.1"/>
    <property type="molecule type" value="Genomic_DNA"/>
</dbReference>
<sequence length="274" mass="31988">MRYIQYELTDLQRNLRPAEESTESESVYSSWRDGGLDFDLENVSLKKVAIVQSNYIPWRGYFDLIAFVDEFIIYDDAQYTKNDWRNRNRIKTSQGPQWLTVPVLKGHLSQKIRETQIDGAHWAKKHWRTLEVNYSTATYFAEIADWLAPVYLEERHFSLSELNRRLLEVICGYLGILTRLTNSWDYEFFGDKTGRVASLCQQAGATEYVSGPSAQSYIDKRVFDELGIQLTWFGYDGYPDYPQLWGAFEPAVSILDLLFNAGVEAPDYLRYCRR</sequence>
<dbReference type="Pfam" id="PF08889">
    <property type="entry name" value="WbqC"/>
    <property type="match status" value="1"/>
</dbReference>
<accession>G8RIW0</accession>
<evidence type="ECO:0000313" key="1">
    <source>
        <dbReference type="EMBL" id="AEV70948.1"/>
    </source>
</evidence>
<proteinExistence type="predicted"/>
<gene>
    <name evidence="1" type="ordered locus">MycrhN_0305</name>
</gene>
<keyword evidence="2" id="KW-1185">Reference proteome</keyword>
<evidence type="ECO:0000313" key="2">
    <source>
        <dbReference type="Proteomes" id="UP000005442"/>
    </source>
</evidence>
<dbReference type="InterPro" id="IPR014985">
    <property type="entry name" value="WbqC"/>
</dbReference>
<reference evidence="1 2" key="1">
    <citation type="submission" date="2011-12" db="EMBL/GenBank/DDBJ databases">
        <title>Complete sequence of Mycobacterium rhodesiae NBB3.</title>
        <authorList>
            <consortium name="US DOE Joint Genome Institute"/>
            <person name="Lucas S."/>
            <person name="Han J."/>
            <person name="Lapidus A."/>
            <person name="Cheng J.-F."/>
            <person name="Goodwin L."/>
            <person name="Pitluck S."/>
            <person name="Peters L."/>
            <person name="Mikhailova N."/>
            <person name="Gu W."/>
            <person name="Detter J.C."/>
            <person name="Han C."/>
            <person name="Tapia R."/>
            <person name="Land M."/>
            <person name="Hauser L."/>
            <person name="Kyrpides N."/>
            <person name="Ivanova N."/>
            <person name="Pagani I."/>
            <person name="Mattes T."/>
            <person name="Holmes A."/>
            <person name="Rutledge P."/>
            <person name="Paulsen I."/>
            <person name="Coleman N."/>
            <person name="Woyke T."/>
        </authorList>
    </citation>
    <scope>NUCLEOTIDE SEQUENCE [LARGE SCALE GENOMIC DNA]</scope>
    <source>
        <strain evidence="1 2">NBB3</strain>
    </source>
</reference>